<comment type="caution">
    <text evidence="1">The sequence shown here is derived from an EMBL/GenBank/DDBJ whole genome shotgun (WGS) entry which is preliminary data.</text>
</comment>
<name>A0ABD0U420_DENTH</name>
<sequence length="98" mass="11029">MLILKFAHNFSRTWAHFNPLSLFPPLSSSSIQLEQPQNPRGCLAACRIGACCHAKKGLVFFVAISSLLLRIHMLRVKWRFERVADDASSSPSTMSDRI</sequence>
<proteinExistence type="predicted"/>
<evidence type="ECO:0000313" key="1">
    <source>
        <dbReference type="EMBL" id="KAL0906725.1"/>
    </source>
</evidence>
<accession>A0ABD0U420</accession>
<gene>
    <name evidence="1" type="ORF">M5K25_025241</name>
</gene>
<dbReference type="Proteomes" id="UP001552299">
    <property type="component" value="Unassembled WGS sequence"/>
</dbReference>
<dbReference type="EMBL" id="JANQDX010000018">
    <property type="protein sequence ID" value="KAL0906725.1"/>
    <property type="molecule type" value="Genomic_DNA"/>
</dbReference>
<organism evidence="1 2">
    <name type="scientific">Dendrobium thyrsiflorum</name>
    <name type="common">Pinecone-like raceme dendrobium</name>
    <name type="synonym">Orchid</name>
    <dbReference type="NCBI Taxonomy" id="117978"/>
    <lineage>
        <taxon>Eukaryota</taxon>
        <taxon>Viridiplantae</taxon>
        <taxon>Streptophyta</taxon>
        <taxon>Embryophyta</taxon>
        <taxon>Tracheophyta</taxon>
        <taxon>Spermatophyta</taxon>
        <taxon>Magnoliopsida</taxon>
        <taxon>Liliopsida</taxon>
        <taxon>Asparagales</taxon>
        <taxon>Orchidaceae</taxon>
        <taxon>Epidendroideae</taxon>
        <taxon>Malaxideae</taxon>
        <taxon>Dendrobiinae</taxon>
        <taxon>Dendrobium</taxon>
    </lineage>
</organism>
<dbReference type="AlphaFoldDB" id="A0ABD0U420"/>
<reference evidence="1 2" key="1">
    <citation type="journal article" date="2024" name="Plant Biotechnol. J.">
        <title>Dendrobium thyrsiflorum genome and its molecular insights into genes involved in important horticultural traits.</title>
        <authorList>
            <person name="Chen B."/>
            <person name="Wang J.Y."/>
            <person name="Zheng P.J."/>
            <person name="Li K.L."/>
            <person name="Liang Y.M."/>
            <person name="Chen X.F."/>
            <person name="Zhang C."/>
            <person name="Zhao X."/>
            <person name="He X."/>
            <person name="Zhang G.Q."/>
            <person name="Liu Z.J."/>
            <person name="Xu Q."/>
        </authorList>
    </citation>
    <scope>NUCLEOTIDE SEQUENCE [LARGE SCALE GENOMIC DNA]</scope>
    <source>
        <strain evidence="1">GZMU011</strain>
    </source>
</reference>
<keyword evidence="2" id="KW-1185">Reference proteome</keyword>
<evidence type="ECO:0000313" key="2">
    <source>
        <dbReference type="Proteomes" id="UP001552299"/>
    </source>
</evidence>
<protein>
    <submittedName>
        <fullName evidence="1">Uncharacterized protein</fullName>
    </submittedName>
</protein>